<keyword evidence="2" id="KW-0472">Membrane</keyword>
<dbReference type="PANTHER" id="PTHR42736:SF1">
    <property type="entry name" value="PROTEIN-GLUTAMINE GAMMA-GLUTAMYLTRANSFERASE"/>
    <property type="match status" value="1"/>
</dbReference>
<dbReference type="Pfam" id="PF01841">
    <property type="entry name" value="Transglut_core"/>
    <property type="match status" value="1"/>
</dbReference>
<sequence>MNRRTHVSMVAGIATLLSATSLTGVLEGWSWLPVVAGSIIVVTLAGVGARALRTPPWLQPVVGAVAVLLYTTVVFGHDRFLGIVPTPATIAGLRTDVSTAFADIAELAAPVPPRPGILLLAVCGVGLVAILVDLLASVLGRAALAGLPLLGLYTVPVAVDREGIGWLPFALGAAGFCWLLAAQHGTTLRRWGRPFGTGNPAAPDPLRGVGALVAGRLAVFGILLAVLLPAGVPAMSAEGLHSLFKGGLPGTGSGRTVTAINPVTELRGQLNQEDPVEMLRVRTNDADPFYLKLATLERFNGSGWTLRDMKAKPEARVRNGVPNVSGIDAGIPTRSQESSIEIVGLSQSRYLPLYSNPTSVEVDGDWRFDRGSEAVFSTVDTTEGLEYSFQSRRVVYSSEMLRDAPEPQANSDLVRRYTEIDDPVASVQRQVDELVEGRTSQYEKAVALNSFFSTENGFVYDLKTAAGTTESAIVSFLETRRGYCEQYASAMAYMARLAGLPARVAIGFGGGTRNGDFWSVTSHDAHAWVEIHFAGIGWVPFDPTPADGAGQSGDLAWVDSEVTDPGEVTGQTPAEEREAAAAPAAPRAEPTPSKSVDTAKKDEDKDKDDGPSLLEIIRTILIWALGGLVVLALVIAPALVRRWVRTQRLVAAVGGGDPAAAAHAAWDEVVDTLVDLDSAAETSADTPRVLAQRLRADGLDGSAQGALALLAQAEEQARYAPRVTAVPGLAQAVVTVRAALHQRTPRRRRIMAEFVPASTLERVGSAVRSLPQRARGK</sequence>
<feature type="transmembrane region" description="Helical" evidence="2">
    <location>
        <begin position="57"/>
        <end position="77"/>
    </location>
</feature>
<feature type="region of interest" description="Disordered" evidence="1">
    <location>
        <begin position="563"/>
        <end position="608"/>
    </location>
</feature>
<protein>
    <submittedName>
        <fullName evidence="4">DUF3488 and transglutaminase-like domain-containing protein</fullName>
    </submittedName>
</protein>
<evidence type="ECO:0000313" key="4">
    <source>
        <dbReference type="EMBL" id="GAA3389954.1"/>
    </source>
</evidence>
<dbReference type="PANTHER" id="PTHR42736">
    <property type="entry name" value="PROTEIN-GLUTAMINE GAMMA-GLUTAMYLTRANSFERASE"/>
    <property type="match status" value="1"/>
</dbReference>
<feature type="transmembrane region" description="Helical" evidence="2">
    <location>
        <begin position="620"/>
        <end position="640"/>
    </location>
</feature>
<feature type="domain" description="Transglutaminase-like" evidence="3">
    <location>
        <begin position="476"/>
        <end position="545"/>
    </location>
</feature>
<dbReference type="EMBL" id="BAAAYN010000026">
    <property type="protein sequence ID" value="GAA3389954.1"/>
    <property type="molecule type" value="Genomic_DNA"/>
</dbReference>
<evidence type="ECO:0000256" key="1">
    <source>
        <dbReference type="SAM" id="MobiDB-lite"/>
    </source>
</evidence>
<feature type="transmembrane region" description="Helical" evidence="2">
    <location>
        <begin position="142"/>
        <end position="159"/>
    </location>
</feature>
<keyword evidence="5" id="KW-1185">Reference proteome</keyword>
<dbReference type="SUPFAM" id="SSF54001">
    <property type="entry name" value="Cysteine proteinases"/>
    <property type="match status" value="1"/>
</dbReference>
<comment type="caution">
    <text evidence="4">The sequence shown here is derived from an EMBL/GenBank/DDBJ whole genome shotgun (WGS) entry which is preliminary data.</text>
</comment>
<evidence type="ECO:0000259" key="3">
    <source>
        <dbReference type="SMART" id="SM00460"/>
    </source>
</evidence>
<dbReference type="InterPro" id="IPR021878">
    <property type="entry name" value="TgpA_N"/>
</dbReference>
<gene>
    <name evidence="4" type="ORF">GCM10020369_42110</name>
</gene>
<dbReference type="Proteomes" id="UP001501676">
    <property type="component" value="Unassembled WGS sequence"/>
</dbReference>
<feature type="transmembrane region" description="Helical" evidence="2">
    <location>
        <begin position="31"/>
        <end position="52"/>
    </location>
</feature>
<dbReference type="Pfam" id="PF11992">
    <property type="entry name" value="TgpA_N"/>
    <property type="match status" value="1"/>
</dbReference>
<feature type="compositionally biased region" description="Low complexity" evidence="1">
    <location>
        <begin position="580"/>
        <end position="590"/>
    </location>
</feature>
<evidence type="ECO:0000256" key="2">
    <source>
        <dbReference type="SAM" id="Phobius"/>
    </source>
</evidence>
<dbReference type="InterPro" id="IPR052901">
    <property type="entry name" value="Bact_TGase-like"/>
</dbReference>
<feature type="compositionally biased region" description="Basic and acidic residues" evidence="1">
    <location>
        <begin position="597"/>
        <end position="608"/>
    </location>
</feature>
<feature type="transmembrane region" description="Helical" evidence="2">
    <location>
        <begin position="165"/>
        <end position="185"/>
    </location>
</feature>
<dbReference type="InterPro" id="IPR002931">
    <property type="entry name" value="Transglutaminase-like"/>
</dbReference>
<dbReference type="InterPro" id="IPR038765">
    <property type="entry name" value="Papain-like_cys_pep_sf"/>
</dbReference>
<keyword evidence="2" id="KW-1133">Transmembrane helix</keyword>
<accession>A0ABP6T211</accession>
<feature type="transmembrane region" description="Helical" evidence="2">
    <location>
        <begin position="206"/>
        <end position="228"/>
    </location>
</feature>
<organism evidence="4 5">
    <name type="scientific">Cryptosporangium minutisporangium</name>
    <dbReference type="NCBI Taxonomy" id="113569"/>
    <lineage>
        <taxon>Bacteria</taxon>
        <taxon>Bacillati</taxon>
        <taxon>Actinomycetota</taxon>
        <taxon>Actinomycetes</taxon>
        <taxon>Cryptosporangiales</taxon>
        <taxon>Cryptosporangiaceae</taxon>
        <taxon>Cryptosporangium</taxon>
    </lineage>
</organism>
<reference evidence="5" key="1">
    <citation type="journal article" date="2019" name="Int. J. Syst. Evol. Microbiol.">
        <title>The Global Catalogue of Microorganisms (GCM) 10K type strain sequencing project: providing services to taxonomists for standard genome sequencing and annotation.</title>
        <authorList>
            <consortium name="The Broad Institute Genomics Platform"/>
            <consortium name="The Broad Institute Genome Sequencing Center for Infectious Disease"/>
            <person name="Wu L."/>
            <person name="Ma J."/>
        </authorList>
    </citation>
    <scope>NUCLEOTIDE SEQUENCE [LARGE SCALE GENOMIC DNA]</scope>
    <source>
        <strain evidence="5">JCM 9458</strain>
    </source>
</reference>
<dbReference type="Gene3D" id="3.10.620.30">
    <property type="match status" value="1"/>
</dbReference>
<evidence type="ECO:0000313" key="5">
    <source>
        <dbReference type="Proteomes" id="UP001501676"/>
    </source>
</evidence>
<dbReference type="SMART" id="SM00460">
    <property type="entry name" value="TGc"/>
    <property type="match status" value="1"/>
</dbReference>
<name>A0ABP6T211_9ACTN</name>
<proteinExistence type="predicted"/>
<dbReference type="RefSeq" id="WP_345729876.1">
    <property type="nucleotide sequence ID" value="NZ_BAAAYN010000026.1"/>
</dbReference>
<feature type="transmembrane region" description="Helical" evidence="2">
    <location>
        <begin position="116"/>
        <end position="135"/>
    </location>
</feature>
<keyword evidence="2" id="KW-0812">Transmembrane</keyword>